<accession>A0A1H9T6W3</accession>
<keyword evidence="1" id="KW-0812">Transmembrane</keyword>
<gene>
    <name evidence="2" type="ORF">SAMN04487944_11310</name>
</gene>
<sequence length="78" mass="9171">MINTLTNFAILLIIFVATFCILKIFWTQLIKVMIHFLFKKLLIDLDNQRQMNIEKLQSMGIKVTKDCDTKGNMYTSVR</sequence>
<dbReference type="AlphaFoldDB" id="A0A1H9T6W3"/>
<dbReference type="Proteomes" id="UP000199687">
    <property type="component" value="Unassembled WGS sequence"/>
</dbReference>
<evidence type="ECO:0000313" key="2">
    <source>
        <dbReference type="EMBL" id="SER92866.1"/>
    </source>
</evidence>
<reference evidence="2 3" key="1">
    <citation type="submission" date="2016-10" db="EMBL/GenBank/DDBJ databases">
        <authorList>
            <person name="de Groot N.N."/>
        </authorList>
    </citation>
    <scope>NUCLEOTIDE SEQUENCE [LARGE SCALE GENOMIC DNA]</scope>
    <source>
        <strain evidence="2 3">CGMCC 1.7727</strain>
    </source>
</reference>
<evidence type="ECO:0000313" key="3">
    <source>
        <dbReference type="Proteomes" id="UP000199687"/>
    </source>
</evidence>
<organism evidence="2 3">
    <name type="scientific">Gracilibacillus ureilyticus</name>
    <dbReference type="NCBI Taxonomy" id="531814"/>
    <lineage>
        <taxon>Bacteria</taxon>
        <taxon>Bacillati</taxon>
        <taxon>Bacillota</taxon>
        <taxon>Bacilli</taxon>
        <taxon>Bacillales</taxon>
        <taxon>Bacillaceae</taxon>
        <taxon>Gracilibacillus</taxon>
    </lineage>
</organism>
<protein>
    <submittedName>
        <fullName evidence="2">Uncharacterized protein</fullName>
    </submittedName>
</protein>
<dbReference type="EMBL" id="FOGL01000013">
    <property type="protein sequence ID" value="SER92866.1"/>
    <property type="molecule type" value="Genomic_DNA"/>
</dbReference>
<keyword evidence="1" id="KW-0472">Membrane</keyword>
<evidence type="ECO:0000256" key="1">
    <source>
        <dbReference type="SAM" id="Phobius"/>
    </source>
</evidence>
<keyword evidence="1" id="KW-1133">Transmembrane helix</keyword>
<keyword evidence="3" id="KW-1185">Reference proteome</keyword>
<name>A0A1H9T6W3_9BACI</name>
<proteinExistence type="predicted"/>
<feature type="transmembrane region" description="Helical" evidence="1">
    <location>
        <begin position="6"/>
        <end position="26"/>
    </location>
</feature>